<dbReference type="PROSITE" id="PS51192">
    <property type="entry name" value="HELICASE_ATP_BIND_1"/>
    <property type="match status" value="1"/>
</dbReference>
<evidence type="ECO:0000313" key="7">
    <source>
        <dbReference type="Proteomes" id="UP000245695"/>
    </source>
</evidence>
<dbReference type="InterPro" id="IPR000330">
    <property type="entry name" value="SNF2_N"/>
</dbReference>
<reference evidence="6 7" key="1">
    <citation type="submission" date="2014-09" db="EMBL/GenBank/DDBJ databases">
        <authorList>
            <person name="Hornung B.V."/>
        </authorList>
    </citation>
    <scope>NUCLEOTIDE SEQUENCE [LARGE SCALE GENOMIC DNA]</scope>
    <source>
        <strain evidence="6 7">FRIFI</strain>
    </source>
</reference>
<dbReference type="SMART" id="SM00487">
    <property type="entry name" value="DEXDc"/>
    <property type="match status" value="1"/>
</dbReference>
<gene>
    <name evidence="6" type="ORF">FRIFI_1055</name>
</gene>
<dbReference type="PROSITE" id="PS50966">
    <property type="entry name" value="ZF_SWIM"/>
    <property type="match status" value="1"/>
</dbReference>
<dbReference type="GO" id="GO:0008270">
    <property type="term" value="F:zinc ion binding"/>
    <property type="evidence" value="ECO:0007669"/>
    <property type="project" value="UniProtKB-KW"/>
</dbReference>
<dbReference type="RefSeq" id="WP_166505224.1">
    <property type="nucleotide sequence ID" value="NZ_LN650648.1"/>
</dbReference>
<dbReference type="InterPro" id="IPR027417">
    <property type="entry name" value="P-loop_NTPase"/>
</dbReference>
<keyword evidence="7" id="KW-1185">Reference proteome</keyword>
<name>A0A2P2BQH8_9FIRM</name>
<evidence type="ECO:0000256" key="1">
    <source>
        <dbReference type="ARBA" id="ARBA00022801"/>
    </source>
</evidence>
<evidence type="ECO:0000259" key="4">
    <source>
        <dbReference type="PROSITE" id="PS51192"/>
    </source>
</evidence>
<sequence length="1074" mass="125128">MILDKINSNAKKITNITRWSRGQEYYEIGNVYNLNIFIEGKYICIHSIVEGSKAYIDYKNELALNLENLALEDTSCTCDDYIKNKKSNSHPYMCKHLVATFLEAIYDIKQSKEEFPLETLHENIKSIETIDIIEKKTPQDMILESIETEEKINLEVLIDTSTNQQYAKVEFKIGKNKMYVLKSLSDFTEARKFGSSITYGKDFKYEPKKHTFSSQDEAIASYIDEMVTINEQFKVLQKDKDQIELVEGKILNIIGDSLKRFLTTLGNKRIKIKIDDIIYEPNILYKDLPISFNIEDKNDKLVISSDENMPIPLNEKADVFFYNGDIYLPSINQYSSYKHFYKHLKEDNSIKFDKSKVQEVITKVIPKLEQASLNVSIDENISKKIRKDLNTKIYLDRKKDLIILDLKFIYGNEKENKDYYIIRDVNKENNIKEVLNNLKFEEETDNKFVFVGSELDLYILLSDKIRELKEIGEVYYSDKFKYNILNPNINASVNENKDRKYLEINFNIENVDEKEYKKILKAFKEKKRFYKLKNDTIIDLKDDKAQEFFKLLDTLVGDLTKDISSSKLKINNNKAIYLNELLKNDELEFISGKEYLKSIADKINTINNIDIKVPKNLNAILRDYQIDGYKWLNTLNHYEFGGILADEMGLGKTIQTISFLLSKENKKSLIITPTSLVHNWKDEIENFAPSMKVLIMHGDKNQRIKLFKEISEVDVVLTTYSTLRNDFEYYEKMYFDYLVIDEAQNIKNPFAKNTECVKNINAGVKFALTGTPIENNLIELWSIFDFLMPGYLFNRRSFEEKFIKGDNKNIDELKKMINPFILRRLKKDVLEELPEKIEKKFFVEMNKPQKKAYTALVNDINKKRENEEFKQDKITIFSYLTKLRQLCLDPSILIEDYSGGSSKIDVCLELIKENINEGHKILLFSQFTSVLKNLGDRLDKENINYSYLDGSTSANKRINLVNEFNEGDKNKVFLISLKAGGTGLNLTSADIVIHFDPWWNPAIEDQATDRAHRFGQKNVVEVIKLIAKGTIEEKIIKLQDDKKDLIENIISGDMNNSSLLSSLREEDINELFSL</sequence>
<dbReference type="GO" id="GO:0005524">
    <property type="term" value="F:ATP binding"/>
    <property type="evidence" value="ECO:0007669"/>
    <property type="project" value="InterPro"/>
</dbReference>
<dbReference type="GO" id="GO:0003678">
    <property type="term" value="F:DNA helicase activity"/>
    <property type="evidence" value="ECO:0007669"/>
    <property type="project" value="UniProtKB-EC"/>
</dbReference>
<keyword evidence="2" id="KW-0479">Metal-binding</keyword>
<evidence type="ECO:0000313" key="6">
    <source>
        <dbReference type="EMBL" id="CEI72595.1"/>
    </source>
</evidence>
<dbReference type="GO" id="GO:0016787">
    <property type="term" value="F:hydrolase activity"/>
    <property type="evidence" value="ECO:0007669"/>
    <property type="project" value="UniProtKB-KW"/>
</dbReference>
<feature type="domain" description="Helicase ATP-binding" evidence="4">
    <location>
        <begin position="633"/>
        <end position="790"/>
    </location>
</feature>
<dbReference type="CDD" id="cd18012">
    <property type="entry name" value="DEXQc_arch_SWI2_SNF2"/>
    <property type="match status" value="1"/>
</dbReference>
<keyword evidence="1 6" id="KW-0378">Hydrolase</keyword>
<dbReference type="FunFam" id="3.40.50.10810:FF:000054">
    <property type="entry name" value="Helicase, Snf2 family"/>
    <property type="match status" value="1"/>
</dbReference>
<dbReference type="KEGG" id="rhom:FRIFI_1055"/>
<dbReference type="Pfam" id="PF08455">
    <property type="entry name" value="SNF2_assoc"/>
    <property type="match status" value="1"/>
</dbReference>
<feature type="domain" description="SWIM-type" evidence="3">
    <location>
        <begin position="58"/>
        <end position="105"/>
    </location>
</feature>
<dbReference type="InterPro" id="IPR013663">
    <property type="entry name" value="Helicase_SWF/SNF/SWI_bac"/>
</dbReference>
<dbReference type="InterPro" id="IPR038718">
    <property type="entry name" value="SNF2-like_sf"/>
</dbReference>
<dbReference type="EMBL" id="LN650648">
    <property type="protein sequence ID" value="CEI72595.1"/>
    <property type="molecule type" value="Genomic_DNA"/>
</dbReference>
<protein>
    <submittedName>
        <fullName evidence="6">TATA-binding protein-associated factor MOT1</fullName>
        <ecNumber evidence="6">3.6.4.12</ecNumber>
    </submittedName>
</protein>
<dbReference type="Gene3D" id="3.40.50.10810">
    <property type="entry name" value="Tandem AAA-ATPase domain"/>
    <property type="match status" value="1"/>
</dbReference>
<dbReference type="InterPro" id="IPR007527">
    <property type="entry name" value="Znf_SWIM"/>
</dbReference>
<keyword evidence="2" id="KW-0863">Zinc-finger</keyword>
<proteinExistence type="predicted"/>
<dbReference type="SMART" id="SM00490">
    <property type="entry name" value="HELICc"/>
    <property type="match status" value="1"/>
</dbReference>
<dbReference type="SUPFAM" id="SSF52540">
    <property type="entry name" value="P-loop containing nucleoside triphosphate hydrolases"/>
    <property type="match status" value="2"/>
</dbReference>
<evidence type="ECO:0000259" key="5">
    <source>
        <dbReference type="PROSITE" id="PS51194"/>
    </source>
</evidence>
<dbReference type="AlphaFoldDB" id="A0A2P2BQH8"/>
<dbReference type="Pfam" id="PF00176">
    <property type="entry name" value="SNF2-rel_dom"/>
    <property type="match status" value="1"/>
</dbReference>
<evidence type="ECO:0000259" key="3">
    <source>
        <dbReference type="PROSITE" id="PS50966"/>
    </source>
</evidence>
<feature type="domain" description="Helicase C-terminal" evidence="5">
    <location>
        <begin position="903"/>
        <end position="1071"/>
    </location>
</feature>
<dbReference type="CDD" id="cd18793">
    <property type="entry name" value="SF2_C_SNF"/>
    <property type="match status" value="1"/>
</dbReference>
<dbReference type="InterPro" id="IPR001650">
    <property type="entry name" value="Helicase_C-like"/>
</dbReference>
<dbReference type="PROSITE" id="PS51194">
    <property type="entry name" value="HELICASE_CTER"/>
    <property type="match status" value="1"/>
</dbReference>
<dbReference type="PANTHER" id="PTHR10799">
    <property type="entry name" value="SNF2/RAD54 HELICASE FAMILY"/>
    <property type="match status" value="1"/>
</dbReference>
<organism evidence="6 7">
    <name type="scientific">Romboutsia hominis</name>
    <dbReference type="NCBI Taxonomy" id="1507512"/>
    <lineage>
        <taxon>Bacteria</taxon>
        <taxon>Bacillati</taxon>
        <taxon>Bacillota</taxon>
        <taxon>Clostridia</taxon>
        <taxon>Peptostreptococcales</taxon>
        <taxon>Peptostreptococcaceae</taxon>
        <taxon>Romboutsia</taxon>
    </lineage>
</organism>
<dbReference type="InterPro" id="IPR049730">
    <property type="entry name" value="SNF2/RAD54-like_C"/>
</dbReference>
<dbReference type="FunFam" id="3.40.50.300:FF:000533">
    <property type="entry name" value="Helicase, Snf2 family"/>
    <property type="match status" value="1"/>
</dbReference>
<dbReference type="InterPro" id="IPR014001">
    <property type="entry name" value="Helicase_ATP-bd"/>
</dbReference>
<dbReference type="Pfam" id="PF00271">
    <property type="entry name" value="Helicase_C"/>
    <property type="match status" value="1"/>
</dbReference>
<dbReference type="EC" id="3.6.4.12" evidence="6"/>
<dbReference type="Gene3D" id="3.40.50.300">
    <property type="entry name" value="P-loop containing nucleotide triphosphate hydrolases"/>
    <property type="match status" value="1"/>
</dbReference>
<evidence type="ECO:0000256" key="2">
    <source>
        <dbReference type="PROSITE-ProRule" id="PRU00325"/>
    </source>
</evidence>
<keyword evidence="2" id="KW-0862">Zinc</keyword>
<dbReference type="Proteomes" id="UP000245695">
    <property type="component" value="Chromosome 1"/>
</dbReference>
<accession>A0A2P2BQH8</accession>